<dbReference type="CDD" id="cd12148">
    <property type="entry name" value="fungal_TF_MHR"/>
    <property type="match status" value="1"/>
</dbReference>
<comment type="subcellular location">
    <subcellularLocation>
        <location evidence="1">Nucleus</location>
    </subcellularLocation>
</comment>
<evidence type="ECO:0000313" key="9">
    <source>
        <dbReference type="Proteomes" id="UP000053411"/>
    </source>
</evidence>
<dbReference type="InterPro" id="IPR051089">
    <property type="entry name" value="prtT"/>
</dbReference>
<dbReference type="Proteomes" id="UP000053411">
    <property type="component" value="Unassembled WGS sequence"/>
</dbReference>
<dbReference type="PROSITE" id="PS00463">
    <property type="entry name" value="ZN2_CY6_FUNGAL_1"/>
    <property type="match status" value="1"/>
</dbReference>
<dbReference type="InterPro" id="IPR036864">
    <property type="entry name" value="Zn2-C6_fun-type_DNA-bd_sf"/>
</dbReference>
<name>A0A0D2IC54_9EURO</name>
<feature type="domain" description="Zn(2)-C6 fungal-type" evidence="7">
    <location>
        <begin position="19"/>
        <end position="49"/>
    </location>
</feature>
<dbReference type="GeneID" id="27715167"/>
<evidence type="ECO:0000313" key="8">
    <source>
        <dbReference type="EMBL" id="KIX94731.1"/>
    </source>
</evidence>
<sequence>MPQSPSQLDDPSGIRAPKACVPCAAAKVRCETEQGQKFCKRCLRLNKACRAQPPGAHRRTPRQKDVTRLEQKLDGVTAILTASELGALRVASCPLQLPSQPCLSLNAYLDQFIKSGDETQLMIDVFRNELMPYFPFVIIAPDVRLDELRGKKPFLLLVIMMVACRHDVPRQTAIGKAIKEIMGQKMMTQGEQSLDLLQGLLVYLAWYHINIHLGGQLTVIVHLVMSVMIDLGLNKHYTPRKYAKPQREYFRMDRHEAALRTLEDRRTYLGCFYLTSVISMTARDFEAIRYTKYTEECLTTISESVEYPTDIYLVQLIKLSYISDKISRTIIQREWDLCSGLSAPIGAYVKSIDAELRKCKASMSFDIPQSVPLLMNYYAVETFLTEIALDDNIPASRYGSFSVTRLDMLFACLTSAKHFFEIFQSLPASIHFDLPYSTFTIVSHLYVLLSKLSLCIHDGWDQNYVATYLNFSDVLDQLSKKAEEARELVMQTNQLAEPTSLSHTLPRSVPLIWMTVAAKIQDIKTVHEARKAEQSRRAQPENPTSDLGTELPGLPSECAVPDSFSVFEFLDEPLWQNWA</sequence>
<dbReference type="GO" id="GO:0005634">
    <property type="term" value="C:nucleus"/>
    <property type="evidence" value="ECO:0007669"/>
    <property type="project" value="UniProtKB-SubCell"/>
</dbReference>
<evidence type="ECO:0000259" key="7">
    <source>
        <dbReference type="PROSITE" id="PS00463"/>
    </source>
</evidence>
<evidence type="ECO:0000256" key="2">
    <source>
        <dbReference type="ARBA" id="ARBA00023015"/>
    </source>
</evidence>
<keyword evidence="9" id="KW-1185">Reference proteome</keyword>
<dbReference type="InterPro" id="IPR001138">
    <property type="entry name" value="Zn2Cys6_DnaBD"/>
</dbReference>
<dbReference type="Gene3D" id="4.10.240.10">
    <property type="entry name" value="Zn(2)-C6 fungal-type DNA-binding domain"/>
    <property type="match status" value="1"/>
</dbReference>
<keyword evidence="3" id="KW-0238">DNA-binding</keyword>
<dbReference type="CDD" id="cd00067">
    <property type="entry name" value="GAL4"/>
    <property type="match status" value="1"/>
</dbReference>
<reference evidence="8 9" key="1">
    <citation type="submission" date="2015-01" db="EMBL/GenBank/DDBJ databases">
        <title>The Genome Sequence of Fonsecaea multimorphosa CBS 102226.</title>
        <authorList>
            <consortium name="The Broad Institute Genomics Platform"/>
            <person name="Cuomo C."/>
            <person name="de Hoog S."/>
            <person name="Gorbushina A."/>
            <person name="Stielow B."/>
            <person name="Teixiera M."/>
            <person name="Abouelleil A."/>
            <person name="Chapman S.B."/>
            <person name="Priest M."/>
            <person name="Young S.K."/>
            <person name="Wortman J."/>
            <person name="Nusbaum C."/>
            <person name="Birren B."/>
        </authorList>
    </citation>
    <scope>NUCLEOTIDE SEQUENCE [LARGE SCALE GENOMIC DNA]</scope>
    <source>
        <strain evidence="8 9">CBS 102226</strain>
    </source>
</reference>
<proteinExistence type="predicted"/>
<feature type="compositionally biased region" description="Basic and acidic residues" evidence="6">
    <location>
        <begin position="529"/>
        <end position="539"/>
    </location>
</feature>
<protein>
    <recommendedName>
        <fullName evidence="7">Zn(2)-C6 fungal-type domain-containing protein</fullName>
    </recommendedName>
</protein>
<evidence type="ECO:0000256" key="5">
    <source>
        <dbReference type="ARBA" id="ARBA00023242"/>
    </source>
</evidence>
<dbReference type="RefSeq" id="XP_016628854.1">
    <property type="nucleotide sequence ID" value="XM_016779915.1"/>
</dbReference>
<evidence type="ECO:0000256" key="1">
    <source>
        <dbReference type="ARBA" id="ARBA00004123"/>
    </source>
</evidence>
<evidence type="ECO:0000256" key="3">
    <source>
        <dbReference type="ARBA" id="ARBA00023125"/>
    </source>
</evidence>
<keyword evidence="5" id="KW-0539">Nucleus</keyword>
<dbReference type="OrthoDB" id="5226580at2759"/>
<keyword evidence="4" id="KW-0804">Transcription</keyword>
<dbReference type="PANTHER" id="PTHR31845:SF10">
    <property type="entry name" value="ZN(II)2CYS6 TRANSCRIPTION FACTOR (EUROFUNG)"/>
    <property type="match status" value="1"/>
</dbReference>
<dbReference type="STRING" id="1442371.A0A0D2IC54"/>
<dbReference type="EMBL" id="KN848085">
    <property type="protein sequence ID" value="KIX94731.1"/>
    <property type="molecule type" value="Genomic_DNA"/>
</dbReference>
<evidence type="ECO:0000256" key="6">
    <source>
        <dbReference type="SAM" id="MobiDB-lite"/>
    </source>
</evidence>
<feature type="region of interest" description="Disordered" evidence="6">
    <location>
        <begin position="529"/>
        <end position="553"/>
    </location>
</feature>
<dbReference type="GO" id="GO:0008270">
    <property type="term" value="F:zinc ion binding"/>
    <property type="evidence" value="ECO:0007669"/>
    <property type="project" value="InterPro"/>
</dbReference>
<keyword evidence="2" id="KW-0805">Transcription regulation</keyword>
<accession>A0A0D2IC54</accession>
<dbReference type="SUPFAM" id="SSF57701">
    <property type="entry name" value="Zn2/Cys6 DNA-binding domain"/>
    <property type="match status" value="1"/>
</dbReference>
<dbReference type="GO" id="GO:0000976">
    <property type="term" value="F:transcription cis-regulatory region binding"/>
    <property type="evidence" value="ECO:0007669"/>
    <property type="project" value="TreeGrafter"/>
</dbReference>
<gene>
    <name evidence="8" type="ORF">Z520_09421</name>
</gene>
<organism evidence="8 9">
    <name type="scientific">Fonsecaea multimorphosa CBS 102226</name>
    <dbReference type="NCBI Taxonomy" id="1442371"/>
    <lineage>
        <taxon>Eukaryota</taxon>
        <taxon>Fungi</taxon>
        <taxon>Dikarya</taxon>
        <taxon>Ascomycota</taxon>
        <taxon>Pezizomycotina</taxon>
        <taxon>Eurotiomycetes</taxon>
        <taxon>Chaetothyriomycetidae</taxon>
        <taxon>Chaetothyriales</taxon>
        <taxon>Herpotrichiellaceae</taxon>
        <taxon>Fonsecaea</taxon>
    </lineage>
</organism>
<dbReference type="PANTHER" id="PTHR31845">
    <property type="entry name" value="FINGER DOMAIN PROTEIN, PUTATIVE-RELATED"/>
    <property type="match status" value="1"/>
</dbReference>
<evidence type="ECO:0000256" key="4">
    <source>
        <dbReference type="ARBA" id="ARBA00023163"/>
    </source>
</evidence>
<dbReference type="GO" id="GO:0000981">
    <property type="term" value="F:DNA-binding transcription factor activity, RNA polymerase II-specific"/>
    <property type="evidence" value="ECO:0007669"/>
    <property type="project" value="InterPro"/>
</dbReference>
<dbReference type="VEuPathDB" id="FungiDB:Z520_09421"/>
<dbReference type="AlphaFoldDB" id="A0A0D2IC54"/>